<organism evidence="2 3">
    <name type="scientific">Chionoecetes opilio</name>
    <name type="common">Atlantic snow crab</name>
    <name type="synonym">Cancer opilio</name>
    <dbReference type="NCBI Taxonomy" id="41210"/>
    <lineage>
        <taxon>Eukaryota</taxon>
        <taxon>Metazoa</taxon>
        <taxon>Ecdysozoa</taxon>
        <taxon>Arthropoda</taxon>
        <taxon>Crustacea</taxon>
        <taxon>Multicrustacea</taxon>
        <taxon>Malacostraca</taxon>
        <taxon>Eumalacostraca</taxon>
        <taxon>Eucarida</taxon>
        <taxon>Decapoda</taxon>
        <taxon>Pleocyemata</taxon>
        <taxon>Brachyura</taxon>
        <taxon>Eubrachyura</taxon>
        <taxon>Majoidea</taxon>
        <taxon>Majidae</taxon>
        <taxon>Chionoecetes</taxon>
    </lineage>
</organism>
<name>A0A8J4YCJ1_CHIOP</name>
<proteinExistence type="predicted"/>
<dbReference type="AlphaFoldDB" id="A0A8J4YCJ1"/>
<feature type="transmembrane region" description="Helical" evidence="1">
    <location>
        <begin position="264"/>
        <end position="287"/>
    </location>
</feature>
<dbReference type="OrthoDB" id="419138at2759"/>
<dbReference type="PANTHER" id="PTHR21274:SF0">
    <property type="entry name" value="MECKELIN"/>
    <property type="match status" value="1"/>
</dbReference>
<feature type="transmembrane region" description="Helical" evidence="1">
    <location>
        <begin position="705"/>
        <end position="724"/>
    </location>
</feature>
<dbReference type="PANTHER" id="PTHR21274">
    <property type="entry name" value="MECKELIN"/>
    <property type="match status" value="1"/>
</dbReference>
<protein>
    <submittedName>
        <fullName evidence="2">Meckelin</fullName>
    </submittedName>
</protein>
<feature type="transmembrane region" description="Helical" evidence="1">
    <location>
        <begin position="475"/>
        <end position="496"/>
    </location>
</feature>
<dbReference type="Proteomes" id="UP000770661">
    <property type="component" value="Unassembled WGS sequence"/>
</dbReference>
<keyword evidence="3" id="KW-1185">Reference proteome</keyword>
<feature type="transmembrane region" description="Helical" evidence="1">
    <location>
        <begin position="351"/>
        <end position="372"/>
    </location>
</feature>
<comment type="caution">
    <text evidence="2">The sequence shown here is derived from an EMBL/GenBank/DDBJ whole genome shotgun (WGS) entry which is preliminary data.</text>
</comment>
<evidence type="ECO:0000313" key="3">
    <source>
        <dbReference type="Proteomes" id="UP000770661"/>
    </source>
</evidence>
<gene>
    <name evidence="2" type="primary">TMEM67</name>
    <name evidence="2" type="ORF">GWK47_007478</name>
</gene>
<feature type="transmembrane region" description="Helical" evidence="1">
    <location>
        <begin position="679"/>
        <end position="699"/>
    </location>
</feature>
<keyword evidence="1" id="KW-0812">Transmembrane</keyword>
<sequence length="744" mass="86970">MCVLLHYEFDSDFNACQYYREEFGENYITLPDHVPWLYYPEGEANVYTAKTKLKTTYSFKESDPNSRMNLTVAKYSADGHLLEFGRLEEVLTLCPLIDFRLGSAVQFGATFSQRCSLNVRDLWNKYETVFYEVFIQYYDEEDHMMYAVPVLNRNYKEDGLLLNQQSKMKWQLTRRFFSVDNLSGREAVSATTGEAERAKVVRYIRDMEVTIQLREGEGHGLIYPPLIKLTYGEVEDKHYDSNRKVEVGLRVQYTMNFSKIQEDLSIAIGVVSCFAVLWSVVGTWSWFRRCGRVGLDIPTIFHFLIVVCGNLASVFWLVMFFTCLYWTIFFKRQDVVHVFLLTRHQETVIKQYLIAACFLKVVQVVYVIYVQITIDMFIIDWEQPRARNSIPHPQLNMSLDDEGKPRVEQPISIWRTYFIANEWNELQTYRKVNVGLQLFLTLLFLKVFGFENLSSMSPDSSFQGSPEDNSAPQSFVCRFAISISIYLALVMAQWVFKLMFYERYVENKLQQLIDLCSIANISIFILEHKMYGYYIHGRSAHGFADVDMQSIYEQMKREEEDLCGHRGLEPSSECQTFEVAVTAKFRERYDTILQPLHRRGGLGRPAGRIKMASDELEQSFQAHEALKRFFGMFLQHALKNMDYIIKEKLFLESLLDLEFQETDDRCLLFRDNKHTFRRILFYGHEATFILFEMLVFTFVDIVSRDFVLAAVVTYIVVVGVEKICSAGGRSNVVHKTLVDQRFLM</sequence>
<accession>A0A8J4YCJ1</accession>
<dbReference type="Pfam" id="PF09773">
    <property type="entry name" value="Meckelin"/>
    <property type="match status" value="1"/>
</dbReference>
<dbReference type="EMBL" id="JACEEZ010015448">
    <property type="protein sequence ID" value="KAG0718835.1"/>
    <property type="molecule type" value="Genomic_DNA"/>
</dbReference>
<feature type="transmembrane region" description="Helical" evidence="1">
    <location>
        <begin position="434"/>
        <end position="454"/>
    </location>
</feature>
<evidence type="ECO:0000313" key="2">
    <source>
        <dbReference type="EMBL" id="KAG0718835.1"/>
    </source>
</evidence>
<reference evidence="2" key="1">
    <citation type="submission" date="2020-07" db="EMBL/GenBank/DDBJ databases">
        <title>The High-quality genome of the commercially important snow crab, Chionoecetes opilio.</title>
        <authorList>
            <person name="Jeong J.-H."/>
            <person name="Ryu S."/>
        </authorList>
    </citation>
    <scope>NUCLEOTIDE SEQUENCE</scope>
    <source>
        <strain evidence="2">MADBK_172401_WGS</strain>
        <tissue evidence="2">Digestive gland</tissue>
    </source>
</reference>
<keyword evidence="1" id="KW-1133">Transmembrane helix</keyword>
<dbReference type="GO" id="GO:0060271">
    <property type="term" value="P:cilium assembly"/>
    <property type="evidence" value="ECO:0007669"/>
    <property type="project" value="InterPro"/>
</dbReference>
<keyword evidence="1" id="KW-0472">Membrane</keyword>
<dbReference type="GO" id="GO:0036038">
    <property type="term" value="C:MKS complex"/>
    <property type="evidence" value="ECO:0007669"/>
    <property type="project" value="InterPro"/>
</dbReference>
<evidence type="ECO:0000256" key="1">
    <source>
        <dbReference type="SAM" id="Phobius"/>
    </source>
</evidence>
<feature type="transmembrane region" description="Helical" evidence="1">
    <location>
        <begin position="299"/>
        <end position="330"/>
    </location>
</feature>
<dbReference type="InterPro" id="IPR019170">
    <property type="entry name" value="Meckelin"/>
</dbReference>